<dbReference type="GO" id="GO:0016702">
    <property type="term" value="F:oxidoreductase activity, acting on single donors with incorporation of molecular oxygen, incorporation of two atoms of oxygen"/>
    <property type="evidence" value="ECO:0007669"/>
    <property type="project" value="InterPro"/>
</dbReference>
<dbReference type="InterPro" id="IPR000627">
    <property type="entry name" value="Intradiol_dOase_C"/>
</dbReference>
<dbReference type="SUPFAM" id="SSF49482">
    <property type="entry name" value="Aromatic compound dioxygenase"/>
    <property type="match status" value="1"/>
</dbReference>
<reference evidence="3 4" key="1">
    <citation type="submission" date="2017-10" db="EMBL/GenBank/DDBJ databases">
        <title>Comparative genomics in systemic dimorphic fungi from Ajellomycetaceae.</title>
        <authorList>
            <person name="Munoz J.F."/>
            <person name="Mcewen J.G."/>
            <person name="Clay O.K."/>
            <person name="Cuomo C.A."/>
        </authorList>
    </citation>
    <scope>NUCLEOTIDE SEQUENCE [LARGE SCALE GENOMIC DNA]</scope>
    <source>
        <strain evidence="3 4">UAMH7299</strain>
    </source>
</reference>
<dbReference type="PANTHER" id="PTHR34315">
    <property type="match status" value="1"/>
</dbReference>
<dbReference type="Pfam" id="PF00775">
    <property type="entry name" value="Dioxygenase_C"/>
    <property type="match status" value="1"/>
</dbReference>
<evidence type="ECO:0000259" key="2">
    <source>
        <dbReference type="Pfam" id="PF00775"/>
    </source>
</evidence>
<dbReference type="Gene3D" id="2.60.130.10">
    <property type="entry name" value="Aromatic compound dioxygenase"/>
    <property type="match status" value="1"/>
</dbReference>
<evidence type="ECO:0000313" key="3">
    <source>
        <dbReference type="EMBL" id="PGH26523.1"/>
    </source>
</evidence>
<keyword evidence="4" id="KW-1185">Reference proteome</keyword>
<dbReference type="InterPro" id="IPR015889">
    <property type="entry name" value="Intradiol_dOase_core"/>
</dbReference>
<protein>
    <recommendedName>
        <fullName evidence="2">Intradiol ring-cleavage dioxygenases domain-containing protein</fullName>
    </recommendedName>
</protein>
<dbReference type="AlphaFoldDB" id="A0A2B7YZX6"/>
<dbReference type="EMBL" id="PDNA01000016">
    <property type="protein sequence ID" value="PGH26523.1"/>
    <property type="molecule type" value="Genomic_DNA"/>
</dbReference>
<feature type="signal peptide" evidence="1">
    <location>
        <begin position="1"/>
        <end position="19"/>
    </location>
</feature>
<organism evidence="3 4">
    <name type="scientific">Polytolypa hystricis (strain UAMH7299)</name>
    <dbReference type="NCBI Taxonomy" id="1447883"/>
    <lineage>
        <taxon>Eukaryota</taxon>
        <taxon>Fungi</taxon>
        <taxon>Dikarya</taxon>
        <taxon>Ascomycota</taxon>
        <taxon>Pezizomycotina</taxon>
        <taxon>Eurotiomycetes</taxon>
        <taxon>Eurotiomycetidae</taxon>
        <taxon>Onygenales</taxon>
        <taxon>Onygenales incertae sedis</taxon>
        <taxon>Polytolypa</taxon>
    </lineage>
</organism>
<evidence type="ECO:0000313" key="4">
    <source>
        <dbReference type="Proteomes" id="UP000224634"/>
    </source>
</evidence>
<keyword evidence="1" id="KW-0732">Signal</keyword>
<sequence>MVALSQLFSLSLLIVNGLAHPGESIKPDVLRRRHHLNHPERRSLAHCKRDLKESGWMSHQLAKRHARYNELREGAGYAPIAARDSDLSEDLFARQASCTLDPEVTEGPYWVSGELIRHDVRPGVKGDEQGVAVHLDINVIDVSTCQPVTNAYVELWGCNSTGVYTGVVAKGNGDGSASEIDNNSLRGIQPTAENGTASFITVVPGHYVGRTNHLHTIVHHGATELPNNTITGGTISHVGQFYFEDGILGAVEQVNPYATNTQERTPNSADFLLMMGSQGGDNPFVTVRQIGSNVADGYYGTIDVGVNPQAVQTPQAVNRWTANGGIPIPGSMWEGYPWTKKIRSLLGL</sequence>
<dbReference type="OrthoDB" id="121380at2759"/>
<dbReference type="STRING" id="1447883.A0A2B7YZX6"/>
<accession>A0A2B7YZX6</accession>
<name>A0A2B7YZX6_POLH7</name>
<proteinExistence type="predicted"/>
<feature type="chain" id="PRO_5011976279" description="Intradiol ring-cleavage dioxygenases domain-containing protein" evidence="1">
    <location>
        <begin position="20"/>
        <end position="348"/>
    </location>
</feature>
<evidence type="ECO:0000256" key="1">
    <source>
        <dbReference type="SAM" id="SignalP"/>
    </source>
</evidence>
<dbReference type="Proteomes" id="UP000224634">
    <property type="component" value="Unassembled WGS sequence"/>
</dbReference>
<dbReference type="PANTHER" id="PTHR34315:SF1">
    <property type="entry name" value="INTRADIOL RING-CLEAVAGE DIOXYGENASES DOMAIN-CONTAINING PROTEIN-RELATED"/>
    <property type="match status" value="1"/>
</dbReference>
<dbReference type="CDD" id="cd03457">
    <property type="entry name" value="intradiol_dioxygenase_like"/>
    <property type="match status" value="1"/>
</dbReference>
<dbReference type="GO" id="GO:0008199">
    <property type="term" value="F:ferric iron binding"/>
    <property type="evidence" value="ECO:0007669"/>
    <property type="project" value="InterPro"/>
</dbReference>
<comment type="caution">
    <text evidence="3">The sequence shown here is derived from an EMBL/GenBank/DDBJ whole genome shotgun (WGS) entry which is preliminary data.</text>
</comment>
<gene>
    <name evidence="3" type="ORF">AJ80_01837</name>
</gene>
<feature type="domain" description="Intradiol ring-cleavage dioxygenases" evidence="2">
    <location>
        <begin position="106"/>
        <end position="211"/>
    </location>
</feature>